<comment type="function">
    <text evidence="5">Bidirectionally degrades single-stranded DNA into large acid-insoluble oligonucleotides, which are then degraded further into small acid-soluble oligonucleotides.</text>
</comment>
<keyword evidence="4 5" id="KW-0269">Exonuclease</keyword>
<dbReference type="RefSeq" id="WP_344223950.1">
    <property type="nucleotide sequence ID" value="NZ_BAAAQA010000010.1"/>
</dbReference>
<comment type="similarity">
    <text evidence="5 6">Belongs to the XseA family.</text>
</comment>
<dbReference type="InterPro" id="IPR020579">
    <property type="entry name" value="Exonuc_VII_lsu_C"/>
</dbReference>
<dbReference type="Pfam" id="PF13742">
    <property type="entry name" value="tRNA_anti_2"/>
    <property type="match status" value="1"/>
</dbReference>
<dbReference type="NCBIfam" id="TIGR00237">
    <property type="entry name" value="xseA"/>
    <property type="match status" value="1"/>
</dbReference>
<dbReference type="EMBL" id="BAAAQA010000010">
    <property type="protein sequence ID" value="GAA2113575.1"/>
    <property type="molecule type" value="Genomic_DNA"/>
</dbReference>
<dbReference type="PANTHER" id="PTHR30008:SF0">
    <property type="entry name" value="EXODEOXYRIBONUCLEASE 7 LARGE SUBUNIT"/>
    <property type="match status" value="1"/>
</dbReference>
<feature type="domain" description="Exonuclease VII large subunit C-terminal" evidence="7">
    <location>
        <begin position="151"/>
        <end position="373"/>
    </location>
</feature>
<dbReference type="InterPro" id="IPR003753">
    <property type="entry name" value="Exonuc_VII_L"/>
</dbReference>
<comment type="subunit">
    <text evidence="5">Heterooligomer composed of large and small subunits.</text>
</comment>
<evidence type="ECO:0000313" key="10">
    <source>
        <dbReference type="Proteomes" id="UP001500166"/>
    </source>
</evidence>
<gene>
    <name evidence="5 9" type="primary">xseA</name>
    <name evidence="9" type="ORF">GCM10009824_10280</name>
</gene>
<sequence length="433" mass="47618">MSTPTSPQPSDAVDVPDPHRELAQFARDTSPENPWPLARLSSNLNAWIKKAPDAWVEGQVIEVNHRARVSYVTLRDMNEEMSVSVTLFGQEMAALQRPLEQGMRVVVNLKADFYAKTGRLSMIGRGIRPVGLGDLLERLERLRRALADEGLFDPRHKKPLPVLPSCVGLITGRNSDAEKDVVRNASLRWPGVQFEIREVPVQGNGAAHAVSAALAELDQLEHVDVIVIARGGGAFEDLLAFSDESLIRNVFAANTPVVSAIGHENDQPLLDYVADVRASTPTDAGKRVVPDVQEERLRIGQARAALDRAVTTLIERERQGLASMRTRPVLSQPDGMILVREEDLDRWRSRAWSAVNTATLRAQDAVTQMRARVRALSPQQTLDRGYAVVQTNDGHVVTESDSVKTKQQLAVRLAAGELGVTVDTASKRHPGEH</sequence>
<protein>
    <recommendedName>
        <fullName evidence="5">Exodeoxyribonuclease 7 large subunit</fullName>
        <ecNumber evidence="5">3.1.11.6</ecNumber>
    </recommendedName>
    <alternativeName>
        <fullName evidence="5">Exodeoxyribonuclease VII large subunit</fullName>
        <shortName evidence="5">Exonuclease VII large subunit</shortName>
    </alternativeName>
</protein>
<dbReference type="EC" id="3.1.11.6" evidence="5"/>
<keyword evidence="1 5" id="KW-0963">Cytoplasm</keyword>
<evidence type="ECO:0000256" key="1">
    <source>
        <dbReference type="ARBA" id="ARBA00022490"/>
    </source>
</evidence>
<comment type="subcellular location">
    <subcellularLocation>
        <location evidence="5 6">Cytoplasm</location>
    </subcellularLocation>
</comment>
<comment type="caution">
    <text evidence="9">The sequence shown here is derived from an EMBL/GenBank/DDBJ whole genome shotgun (WGS) entry which is preliminary data.</text>
</comment>
<evidence type="ECO:0000259" key="8">
    <source>
        <dbReference type="Pfam" id="PF13742"/>
    </source>
</evidence>
<evidence type="ECO:0000256" key="5">
    <source>
        <dbReference type="HAMAP-Rule" id="MF_00378"/>
    </source>
</evidence>
<proteinExistence type="inferred from homology"/>
<evidence type="ECO:0000259" key="7">
    <source>
        <dbReference type="Pfam" id="PF02601"/>
    </source>
</evidence>
<evidence type="ECO:0000256" key="6">
    <source>
        <dbReference type="RuleBase" id="RU004355"/>
    </source>
</evidence>
<evidence type="ECO:0000313" key="9">
    <source>
        <dbReference type="EMBL" id="GAA2113575.1"/>
    </source>
</evidence>
<evidence type="ECO:0000256" key="3">
    <source>
        <dbReference type="ARBA" id="ARBA00022801"/>
    </source>
</evidence>
<dbReference type="Pfam" id="PF02601">
    <property type="entry name" value="Exonuc_VII_L"/>
    <property type="match status" value="1"/>
</dbReference>
<dbReference type="HAMAP" id="MF_00378">
    <property type="entry name" value="Exonuc_7_L"/>
    <property type="match status" value="1"/>
</dbReference>
<evidence type="ECO:0000256" key="4">
    <source>
        <dbReference type="ARBA" id="ARBA00022839"/>
    </source>
</evidence>
<keyword evidence="3 5" id="KW-0378">Hydrolase</keyword>
<feature type="domain" description="OB-fold nucleic acid binding" evidence="8">
    <location>
        <begin position="43"/>
        <end position="127"/>
    </location>
</feature>
<dbReference type="Proteomes" id="UP001500166">
    <property type="component" value="Unassembled WGS sequence"/>
</dbReference>
<comment type="catalytic activity">
    <reaction evidence="5 6">
        <text>Exonucleolytic cleavage in either 5'- to 3'- or 3'- to 5'-direction to yield nucleoside 5'-phosphates.</text>
        <dbReference type="EC" id="3.1.11.6"/>
    </reaction>
</comment>
<dbReference type="InterPro" id="IPR025824">
    <property type="entry name" value="OB-fold_nuc-bd_dom"/>
</dbReference>
<keyword evidence="2 5" id="KW-0540">Nuclease</keyword>
<organism evidence="9 10">
    <name type="scientific">Kocuria atrinae</name>
    <dbReference type="NCBI Taxonomy" id="592377"/>
    <lineage>
        <taxon>Bacteria</taxon>
        <taxon>Bacillati</taxon>
        <taxon>Actinomycetota</taxon>
        <taxon>Actinomycetes</taxon>
        <taxon>Micrococcales</taxon>
        <taxon>Micrococcaceae</taxon>
        <taxon>Kocuria</taxon>
    </lineage>
</organism>
<dbReference type="CDD" id="cd04489">
    <property type="entry name" value="ExoVII_LU_OBF"/>
    <property type="match status" value="1"/>
</dbReference>
<keyword evidence="10" id="KW-1185">Reference proteome</keyword>
<name>A0ABN2XND8_9MICC</name>
<evidence type="ECO:0000256" key="2">
    <source>
        <dbReference type="ARBA" id="ARBA00022722"/>
    </source>
</evidence>
<reference evidence="9 10" key="1">
    <citation type="journal article" date="2019" name="Int. J. Syst. Evol. Microbiol.">
        <title>The Global Catalogue of Microorganisms (GCM) 10K type strain sequencing project: providing services to taxonomists for standard genome sequencing and annotation.</title>
        <authorList>
            <consortium name="The Broad Institute Genomics Platform"/>
            <consortium name="The Broad Institute Genome Sequencing Center for Infectious Disease"/>
            <person name="Wu L."/>
            <person name="Ma J."/>
        </authorList>
    </citation>
    <scope>NUCLEOTIDE SEQUENCE [LARGE SCALE GENOMIC DNA]</scope>
    <source>
        <strain evidence="9 10">JCM 15914</strain>
    </source>
</reference>
<dbReference type="PANTHER" id="PTHR30008">
    <property type="entry name" value="EXODEOXYRIBONUCLEASE 7 LARGE SUBUNIT"/>
    <property type="match status" value="1"/>
</dbReference>
<accession>A0ABN2XND8</accession>